<dbReference type="InterPro" id="IPR014795">
    <property type="entry name" value="TacA_1-like"/>
</dbReference>
<keyword evidence="3" id="KW-0805">Transcription regulation</keyword>
<dbReference type="PANTHER" id="PTHR35401:SF1">
    <property type="entry name" value="CYTOPLASMIC PROTEIN"/>
    <property type="match status" value="1"/>
</dbReference>
<evidence type="ECO:0000313" key="7">
    <source>
        <dbReference type="EMBL" id="SIR08185.1"/>
    </source>
</evidence>
<gene>
    <name evidence="7" type="ORF">SAMN05421641_12410</name>
</gene>
<dbReference type="Pfam" id="PF08681">
    <property type="entry name" value="TacA1"/>
    <property type="match status" value="1"/>
</dbReference>
<dbReference type="GO" id="GO:0003677">
    <property type="term" value="F:DNA binding"/>
    <property type="evidence" value="ECO:0007669"/>
    <property type="project" value="UniProtKB-KW"/>
</dbReference>
<dbReference type="InterPro" id="IPR010985">
    <property type="entry name" value="Ribbon_hlx_hlx"/>
</dbReference>
<evidence type="ECO:0000256" key="4">
    <source>
        <dbReference type="ARBA" id="ARBA00023125"/>
    </source>
</evidence>
<organism evidence="7 8">
    <name type="scientific">Paracoccus thiocyanatus</name>
    <dbReference type="NCBI Taxonomy" id="34006"/>
    <lineage>
        <taxon>Bacteria</taxon>
        <taxon>Pseudomonadati</taxon>
        <taxon>Pseudomonadota</taxon>
        <taxon>Alphaproteobacteria</taxon>
        <taxon>Rhodobacterales</taxon>
        <taxon>Paracoccaceae</taxon>
        <taxon>Paracoccus</taxon>
    </lineage>
</organism>
<evidence type="ECO:0000256" key="2">
    <source>
        <dbReference type="ARBA" id="ARBA00022649"/>
    </source>
</evidence>
<evidence type="ECO:0000256" key="5">
    <source>
        <dbReference type="ARBA" id="ARBA00023163"/>
    </source>
</evidence>
<comment type="similarity">
    <text evidence="6">Belongs to the TacA antitoxin family.</text>
</comment>
<dbReference type="AlphaFoldDB" id="A0A1N6Y0I8"/>
<keyword evidence="1" id="KW-0678">Repressor</keyword>
<evidence type="ECO:0000313" key="8">
    <source>
        <dbReference type="Proteomes" id="UP000323956"/>
    </source>
</evidence>
<keyword evidence="5" id="KW-0804">Transcription</keyword>
<evidence type="ECO:0000256" key="1">
    <source>
        <dbReference type="ARBA" id="ARBA00022491"/>
    </source>
</evidence>
<proteinExistence type="inferred from homology"/>
<sequence>MVAVTSKEDAPRRSLINLRVTPRDRDLIDRAAAALGKNRSEFMMEASRQAAEDALLDRTAFRLDAAQFSAFMAQLDAPPAPNERLRKLLATPAPWET</sequence>
<protein>
    <submittedName>
        <fullName evidence="7">Uncharacterized conserved protein, DUF1778 family</fullName>
    </submittedName>
</protein>
<keyword evidence="2" id="KW-1277">Toxin-antitoxin system</keyword>
<accession>A0A1N6Y0I8</accession>
<evidence type="ECO:0000256" key="6">
    <source>
        <dbReference type="ARBA" id="ARBA00049988"/>
    </source>
</evidence>
<dbReference type="GO" id="GO:0006355">
    <property type="term" value="P:regulation of DNA-templated transcription"/>
    <property type="evidence" value="ECO:0007669"/>
    <property type="project" value="InterPro"/>
</dbReference>
<reference evidence="7 8" key="1">
    <citation type="submission" date="2017-01" db="EMBL/GenBank/DDBJ databases">
        <authorList>
            <person name="Varghese N."/>
            <person name="Submissions S."/>
        </authorList>
    </citation>
    <scope>NUCLEOTIDE SEQUENCE [LARGE SCALE GENOMIC DNA]</scope>
    <source>
        <strain evidence="7 8">ATCC 700171</strain>
    </source>
</reference>
<name>A0A1N6Y0I8_9RHOB</name>
<dbReference type="PANTHER" id="PTHR35401">
    <property type="entry name" value="COPG FAMILY HELIX-TURN-HELIX PROTEIN-RELATED-RELATED"/>
    <property type="match status" value="1"/>
</dbReference>
<dbReference type="EMBL" id="FTMK01000024">
    <property type="protein sequence ID" value="SIR08185.1"/>
    <property type="molecule type" value="Genomic_DNA"/>
</dbReference>
<evidence type="ECO:0000256" key="3">
    <source>
        <dbReference type="ARBA" id="ARBA00023015"/>
    </source>
</evidence>
<keyword evidence="4" id="KW-0238">DNA-binding</keyword>
<dbReference type="SUPFAM" id="SSF47598">
    <property type="entry name" value="Ribbon-helix-helix"/>
    <property type="match status" value="1"/>
</dbReference>
<dbReference type="Proteomes" id="UP000323956">
    <property type="component" value="Unassembled WGS sequence"/>
</dbReference>
<dbReference type="Gene3D" id="1.20.5.780">
    <property type="entry name" value="Single helix bin"/>
    <property type="match status" value="1"/>
</dbReference>